<reference evidence="2 3" key="1">
    <citation type="submission" date="2021-07" db="EMBL/GenBank/DDBJ databases">
        <title>Genome data of Colletotrichum spaethianum.</title>
        <authorList>
            <person name="Utami Y.D."/>
            <person name="Hiruma K."/>
        </authorList>
    </citation>
    <scope>NUCLEOTIDE SEQUENCE [LARGE SCALE GENOMIC DNA]</scope>
    <source>
        <strain evidence="2 3">MAFF 242679</strain>
    </source>
</reference>
<evidence type="ECO:0000313" key="3">
    <source>
        <dbReference type="Proteomes" id="UP001055172"/>
    </source>
</evidence>
<gene>
    <name evidence="2" type="ORF">ColLi_01589</name>
</gene>
<proteinExistence type="predicted"/>
<keyword evidence="1" id="KW-0732">Signal</keyword>
<sequence>MPSFVGFVFTTIMLTAAMVQAVPIESSASGVTVTILSADEVKPHTGPVIPFSTPDGILEVVSEISI</sequence>
<evidence type="ECO:0000256" key="1">
    <source>
        <dbReference type="SAM" id="SignalP"/>
    </source>
</evidence>
<comment type="caution">
    <text evidence="2">The sequence shown here is derived from an EMBL/GenBank/DDBJ whole genome shotgun (WGS) entry which is preliminary data.</text>
</comment>
<dbReference type="EMBL" id="BPPX01000003">
    <property type="protein sequence ID" value="GJC78751.1"/>
    <property type="molecule type" value="Genomic_DNA"/>
</dbReference>
<feature type="signal peptide" evidence="1">
    <location>
        <begin position="1"/>
        <end position="21"/>
    </location>
</feature>
<dbReference type="Proteomes" id="UP001055172">
    <property type="component" value="Unassembled WGS sequence"/>
</dbReference>
<accession>A0AA37GD68</accession>
<dbReference type="AlphaFoldDB" id="A0AA37GD68"/>
<feature type="chain" id="PRO_5041343034" evidence="1">
    <location>
        <begin position="22"/>
        <end position="66"/>
    </location>
</feature>
<keyword evidence="3" id="KW-1185">Reference proteome</keyword>
<name>A0AA37GD68_9PEZI</name>
<organism evidence="2 3">
    <name type="scientific">Colletotrichum liriopes</name>
    <dbReference type="NCBI Taxonomy" id="708192"/>
    <lineage>
        <taxon>Eukaryota</taxon>
        <taxon>Fungi</taxon>
        <taxon>Dikarya</taxon>
        <taxon>Ascomycota</taxon>
        <taxon>Pezizomycotina</taxon>
        <taxon>Sordariomycetes</taxon>
        <taxon>Hypocreomycetidae</taxon>
        <taxon>Glomerellales</taxon>
        <taxon>Glomerellaceae</taxon>
        <taxon>Colletotrichum</taxon>
        <taxon>Colletotrichum spaethianum species complex</taxon>
    </lineage>
</organism>
<evidence type="ECO:0000313" key="2">
    <source>
        <dbReference type="EMBL" id="GJC78751.1"/>
    </source>
</evidence>
<protein>
    <submittedName>
        <fullName evidence="2">Uncharacterized protein</fullName>
    </submittedName>
</protein>